<keyword evidence="2" id="KW-1185">Reference proteome</keyword>
<sequence length="174" mass="19492">MNPPQLIARRAQMPVEIETLPPSLDAQAHEKIQRSLKQSEEYLTAGKNRQAVQEILWLLETVSTVFQGLPVEDGTIQGKYFNKIADELKLHRKGQVAEQAINWMKTLHGYLSSPTGGGVRHGAALAAEGELSSHEARLICNLIRSYSCLMNTISSPSRRHDRCKRMRYAAKPLC</sequence>
<organism evidence="1 2">
    <name type="scientific">Bradyrhizobium ottawaense</name>
    <dbReference type="NCBI Taxonomy" id="931866"/>
    <lineage>
        <taxon>Bacteria</taxon>
        <taxon>Pseudomonadati</taxon>
        <taxon>Pseudomonadota</taxon>
        <taxon>Alphaproteobacteria</taxon>
        <taxon>Hyphomicrobiales</taxon>
        <taxon>Nitrobacteraceae</taxon>
        <taxon>Bradyrhizobium</taxon>
    </lineage>
</organism>
<accession>A0ABV4FHP3</accession>
<name>A0ABV4FHP3_9BRAD</name>
<protein>
    <submittedName>
        <fullName evidence="1">Uncharacterized protein</fullName>
    </submittedName>
</protein>
<evidence type="ECO:0000313" key="1">
    <source>
        <dbReference type="EMBL" id="MEY9451094.1"/>
    </source>
</evidence>
<dbReference type="Proteomes" id="UP001565369">
    <property type="component" value="Unassembled WGS sequence"/>
</dbReference>
<evidence type="ECO:0000313" key="2">
    <source>
        <dbReference type="Proteomes" id="UP001565369"/>
    </source>
</evidence>
<proteinExistence type="predicted"/>
<comment type="caution">
    <text evidence="1">The sequence shown here is derived from an EMBL/GenBank/DDBJ whole genome shotgun (WGS) entry which is preliminary data.</text>
</comment>
<gene>
    <name evidence="1" type="ORF">ABIG07_000042</name>
</gene>
<dbReference type="EMBL" id="JBGBZJ010000001">
    <property type="protein sequence ID" value="MEY9451094.1"/>
    <property type="molecule type" value="Genomic_DNA"/>
</dbReference>
<reference evidence="1 2" key="1">
    <citation type="submission" date="2024-07" db="EMBL/GenBank/DDBJ databases">
        <title>Genomic Encyclopedia of Type Strains, Phase V (KMG-V): Genome sequencing to study the core and pangenomes of soil and plant-associated prokaryotes.</title>
        <authorList>
            <person name="Whitman W."/>
        </authorList>
    </citation>
    <scope>NUCLEOTIDE SEQUENCE [LARGE SCALE GENOMIC DNA]</scope>
    <source>
        <strain evidence="1 2">USDA 152</strain>
    </source>
</reference>
<dbReference type="RefSeq" id="WP_049802069.1">
    <property type="nucleotide sequence ID" value="NZ_JBGBZG010000001.1"/>
</dbReference>